<dbReference type="RefSeq" id="WP_214613012.1">
    <property type="nucleotide sequence ID" value="NZ_JACATN010000005.1"/>
</dbReference>
<dbReference type="Proteomes" id="UP000740413">
    <property type="component" value="Unassembled WGS sequence"/>
</dbReference>
<evidence type="ECO:0000313" key="2">
    <source>
        <dbReference type="Proteomes" id="UP000740413"/>
    </source>
</evidence>
<evidence type="ECO:0000313" key="1">
    <source>
        <dbReference type="EMBL" id="MBT2163041.1"/>
    </source>
</evidence>
<organism evidence="1 2">
    <name type="scientific">Zobellia barbeyronii</name>
    <dbReference type="NCBI Taxonomy" id="2748009"/>
    <lineage>
        <taxon>Bacteria</taxon>
        <taxon>Pseudomonadati</taxon>
        <taxon>Bacteroidota</taxon>
        <taxon>Flavobacteriia</taxon>
        <taxon>Flavobacteriales</taxon>
        <taxon>Flavobacteriaceae</taxon>
        <taxon>Zobellia</taxon>
    </lineage>
</organism>
<comment type="caution">
    <text evidence="1">The sequence shown here is derived from an EMBL/GenBank/DDBJ whole genome shotgun (WGS) entry which is preliminary data.</text>
</comment>
<reference evidence="1 2" key="1">
    <citation type="submission" date="2020-06" db="EMBL/GenBank/DDBJ databases">
        <authorList>
            <person name="Isaeva M.P."/>
            <person name="Chernysheva N.Y."/>
        </authorList>
    </citation>
    <scope>NUCLEOTIDE SEQUENCE [LARGE SCALE GENOMIC DNA]</scope>
    <source>
        <strain evidence="1 2">KMM 6746</strain>
    </source>
</reference>
<keyword evidence="2" id="KW-1185">Reference proteome</keyword>
<evidence type="ECO:0008006" key="3">
    <source>
        <dbReference type="Google" id="ProtNLM"/>
    </source>
</evidence>
<protein>
    <recommendedName>
        <fullName evidence="3">Substrate import-associated zinc metallohydrolase lipoprotein</fullName>
    </recommendedName>
</protein>
<dbReference type="PROSITE" id="PS51257">
    <property type="entry name" value="PROKAR_LIPOPROTEIN"/>
    <property type="match status" value="1"/>
</dbReference>
<dbReference type="EMBL" id="JACATN010000005">
    <property type="protein sequence ID" value="MBT2163041.1"/>
    <property type="molecule type" value="Genomic_DNA"/>
</dbReference>
<name>A0ABS5WHZ6_9FLAO</name>
<accession>A0ABS5WHZ6</accession>
<gene>
    <name evidence="1" type="ORF">HW347_17360</name>
</gene>
<proteinExistence type="predicted"/>
<reference evidence="2" key="2">
    <citation type="submission" date="2023-07" db="EMBL/GenBank/DDBJ databases">
        <title>Zobellia barbeyronii sp. nov., a new marine flavobacterium, isolated from green and red algae.</title>
        <authorList>
            <person name="Nedashkovskaya O.I."/>
            <person name="Otstavnykh N."/>
            <person name="Zhukova N."/>
            <person name="Guzev K."/>
            <person name="Chausova V."/>
            <person name="Tekutyeva L."/>
            <person name="Mikhailov V."/>
            <person name="Isaeva M."/>
        </authorList>
    </citation>
    <scope>NUCLEOTIDE SEQUENCE [LARGE SCALE GENOMIC DNA]</scope>
    <source>
        <strain evidence="2">KMM 6746</strain>
    </source>
</reference>
<sequence>MKNAYPKIAGIIFSASLFLVSCTKDEFQPSNEDSLTPFTSKMPLPIATMSSEAPPTLTRRLPEKSMFHDVPFNLASIVEPSKCTLTPLDDVIAASVSSNLDSIGLDWYDLYAEMNFYSTIIDDSEQYFGADGEDTQKVKNITRSLERFWFMPHEIEVRGQHKSTLEDYDKIVDILMFWYELPAQDANAFAYYFTNFVNKESTFLTETPLIAADGFAIALDGLFGQNDLIVIGDGIVDLLEQTGIRRGVIWNGIMAHEWAHQIQFNNQDKWYPNGAADNAPEATRTTELEADFFTGYYVTHKKGGTQNWRRTQQFLELFFNIGDCSFTSDGHHGTPLQRMEAARKGYLLARNMQRKGLVLNANQVHKRFLNKLDKILGEEPLRDIPSTDEEIEDEFQLDVQPDALQ</sequence>